<reference evidence="3" key="1">
    <citation type="journal article" date="2019" name="Int. J. Syst. Evol. Microbiol.">
        <title>The Global Catalogue of Microorganisms (GCM) 10K type strain sequencing project: providing services to taxonomists for standard genome sequencing and annotation.</title>
        <authorList>
            <consortium name="The Broad Institute Genomics Platform"/>
            <consortium name="The Broad Institute Genome Sequencing Center for Infectious Disease"/>
            <person name="Wu L."/>
            <person name="Ma J."/>
        </authorList>
    </citation>
    <scope>NUCLEOTIDE SEQUENCE [LARGE SCALE GENOMIC DNA]</scope>
    <source>
        <strain evidence="3">CCM 8702</strain>
    </source>
</reference>
<protein>
    <recommendedName>
        <fullName evidence="1">DUF1266 domain-containing protein</fullName>
    </recommendedName>
</protein>
<proteinExistence type="predicted"/>
<dbReference type="InterPro" id="IPR009677">
    <property type="entry name" value="DUF1266"/>
</dbReference>
<feature type="domain" description="DUF1266" evidence="1">
    <location>
        <begin position="49"/>
        <end position="214"/>
    </location>
</feature>
<evidence type="ECO:0000313" key="2">
    <source>
        <dbReference type="EMBL" id="GGH67433.1"/>
    </source>
</evidence>
<keyword evidence="3" id="KW-1185">Reference proteome</keyword>
<organism evidence="2 3">
    <name type="scientific">Saccharibacillus endophyticus</name>
    <dbReference type="NCBI Taxonomy" id="2060666"/>
    <lineage>
        <taxon>Bacteria</taxon>
        <taxon>Bacillati</taxon>
        <taxon>Bacillota</taxon>
        <taxon>Bacilli</taxon>
        <taxon>Bacillales</taxon>
        <taxon>Paenibacillaceae</taxon>
        <taxon>Saccharibacillus</taxon>
    </lineage>
</organism>
<gene>
    <name evidence="2" type="ORF">GCM10007362_00420</name>
</gene>
<dbReference type="Proteomes" id="UP000605427">
    <property type="component" value="Unassembled WGS sequence"/>
</dbReference>
<dbReference type="EMBL" id="BMDD01000001">
    <property type="protein sequence ID" value="GGH67433.1"/>
    <property type="molecule type" value="Genomic_DNA"/>
</dbReference>
<dbReference type="RefSeq" id="WP_172237356.1">
    <property type="nucleotide sequence ID" value="NZ_BMDD01000001.1"/>
</dbReference>
<name>A0ABQ1ZHT1_9BACL</name>
<evidence type="ECO:0000313" key="3">
    <source>
        <dbReference type="Proteomes" id="UP000605427"/>
    </source>
</evidence>
<dbReference type="Pfam" id="PF06889">
    <property type="entry name" value="DUF1266"/>
    <property type="match status" value="1"/>
</dbReference>
<sequence length="231" mass="26577">METLRIRDTDQRTLRIFAIGAVLFRMNGLLEETGFAWPASRKDDLRKLLAHTWSVKDEESLEKHLNWLWEEGGQASYRKTESFLGTLSFRDRETYFERLNGNAALFNHARLVQMYSGKLPPAGITAWDLGQYVFICRTAHSAGWMDADRSLELATAAAHRAQQLYRDWTEFAVAYLAGRQIWTNQPSAEAAKPYIDCVSKLLTESNSLWKRLDWNMDLLTERSINPAPNSE</sequence>
<accession>A0ABQ1ZHT1</accession>
<comment type="caution">
    <text evidence="2">The sequence shown here is derived from an EMBL/GenBank/DDBJ whole genome shotgun (WGS) entry which is preliminary data.</text>
</comment>
<evidence type="ECO:0000259" key="1">
    <source>
        <dbReference type="Pfam" id="PF06889"/>
    </source>
</evidence>